<feature type="region of interest" description="Disordered" evidence="2">
    <location>
        <begin position="980"/>
        <end position="1003"/>
    </location>
</feature>
<evidence type="ECO:0000313" key="3">
    <source>
        <dbReference type="EMBL" id="KAG9487843.1"/>
    </source>
</evidence>
<dbReference type="AlphaFoldDB" id="A0A8J6FHB0"/>
<feature type="compositionally biased region" description="Polar residues" evidence="2">
    <location>
        <begin position="1"/>
        <end position="11"/>
    </location>
</feature>
<feature type="coiled-coil region" evidence="1">
    <location>
        <begin position="327"/>
        <end position="712"/>
    </location>
</feature>
<sequence>MERSSVVSHLSSRGAEEDQPTLHTGNSIARDNMSRTELPESTSDPAAKELNAYPYEEQRRTLDDDRIECNMMNLMTSTTDTGSAGCPTDPMNAGWMKRSERFKNVHPFPSKENARGTVYKLSDMNVLPNCMDRKDDAGATPLPKQSDVEDLMPAASSLTEGNKSSSLYKHVAGVPLKSFDAVTVDSDLDSVTTERVRDHIRKALSCSKGDSSQKTRRFMRSRSIPGRYPDVSKVSTDDEEDFHRTFTNRELKNESTKLWISSPLKSAESSRDNCGKGIPSDILGTNFSLDAVFQASCEQTQSRRITEKLATERVLLEETIAKLHRDVACEEERLSQCRSQYREAEQLFNDVLQQKKEAYHELQSLRDLLDSTQKEVVKMESCVRESQITEEDFRRELVILEYKRSEYMKELQELELELESIRQQCSSTHSNHVASFQYEISSLKTERDELKARLRHLEGSLTFMERQELERQLNSAKSELLSEQRTSRAKIEKLHENLEDCQSKLEESRADAAEKQEKSRQLKSQLRELEKKYETLIQAQAEEASEQKDTYDQEITNLTTRVKEQNTRIASLEKILSEKELDLLKLRDVISSMKVEKEAQLLAAEVQKEEHKKRLLELQLQHQHDQDLHISRLKEEMKGQKQNEIQQFAENMEQVKAKALQDQAESLKKEMDKVMNSIEVKDKDIEKLKETLKSQKESMKKLTAELKQEAREMVHNTLLREQKKWESEKRDTLQIQRHTLEEEKLREMADLREAMERERRMSMKFEKKCADLQNTIQEHEIHQRSLQCEKQEALDELRTILKEEKQEEMRRLEKELAQEKERDIERFKQRLQQMEEEQHELRNEKNESIFREREAMAQAERAERALAREITAACERVQCTPGRAKIQSPSRSRHGSPSLPSTNQALKVLHEVSEETNQFIHELQQEVEAQKRTLLHVQRERERELQQLKEQLQLEKEKALEMLKDKLIQEHIEEITNLQRDQLRESNGGENQSLRQQLREKDNELRAIQRNMAKWKDETATKLAQKFEEELNAELEK</sequence>
<gene>
    <name evidence="3" type="ORF">GDO78_007571</name>
</gene>
<feature type="region of interest" description="Disordered" evidence="2">
    <location>
        <begin position="881"/>
        <end position="901"/>
    </location>
</feature>
<organism evidence="3 4">
    <name type="scientific">Eleutherodactylus coqui</name>
    <name type="common">Puerto Rican coqui</name>
    <dbReference type="NCBI Taxonomy" id="57060"/>
    <lineage>
        <taxon>Eukaryota</taxon>
        <taxon>Metazoa</taxon>
        <taxon>Chordata</taxon>
        <taxon>Craniata</taxon>
        <taxon>Vertebrata</taxon>
        <taxon>Euteleostomi</taxon>
        <taxon>Amphibia</taxon>
        <taxon>Batrachia</taxon>
        <taxon>Anura</taxon>
        <taxon>Neobatrachia</taxon>
        <taxon>Hyloidea</taxon>
        <taxon>Eleutherodactylidae</taxon>
        <taxon>Eleutherodactylinae</taxon>
        <taxon>Eleutherodactylus</taxon>
        <taxon>Eleutherodactylus</taxon>
    </lineage>
</organism>
<name>A0A8J6FHB0_ELECQ</name>
<dbReference type="Proteomes" id="UP000770717">
    <property type="component" value="Unassembled WGS sequence"/>
</dbReference>
<protein>
    <submittedName>
        <fullName evidence="3">Uncharacterized protein</fullName>
    </submittedName>
</protein>
<dbReference type="Gene3D" id="1.10.287.1490">
    <property type="match status" value="1"/>
</dbReference>
<evidence type="ECO:0000256" key="1">
    <source>
        <dbReference type="SAM" id="Coils"/>
    </source>
</evidence>
<keyword evidence="1" id="KW-0175">Coiled coil</keyword>
<keyword evidence="4" id="KW-1185">Reference proteome</keyword>
<evidence type="ECO:0000313" key="4">
    <source>
        <dbReference type="Proteomes" id="UP000770717"/>
    </source>
</evidence>
<proteinExistence type="predicted"/>
<feature type="region of interest" description="Disordered" evidence="2">
    <location>
        <begin position="1"/>
        <end position="61"/>
    </location>
</feature>
<dbReference type="EMBL" id="WNTK01000003">
    <property type="protein sequence ID" value="KAG9487843.1"/>
    <property type="molecule type" value="Genomic_DNA"/>
</dbReference>
<feature type="coiled-coil region" evidence="1">
    <location>
        <begin position="737"/>
        <end position="851"/>
    </location>
</feature>
<evidence type="ECO:0000256" key="2">
    <source>
        <dbReference type="SAM" id="MobiDB-lite"/>
    </source>
</evidence>
<comment type="caution">
    <text evidence="3">The sequence shown here is derived from an EMBL/GenBank/DDBJ whole genome shotgun (WGS) entry which is preliminary data.</text>
</comment>
<accession>A0A8J6FHB0</accession>
<dbReference type="OrthoDB" id="6158625at2759"/>
<reference evidence="3" key="1">
    <citation type="thesis" date="2020" institute="ProQuest LLC" country="789 East Eisenhower Parkway, Ann Arbor, MI, USA">
        <title>Comparative Genomics and Chromosome Evolution.</title>
        <authorList>
            <person name="Mudd A.B."/>
        </authorList>
    </citation>
    <scope>NUCLEOTIDE SEQUENCE</scope>
    <source>
        <strain evidence="3">HN-11 Male</strain>
        <tissue evidence="3">Kidney and liver</tissue>
    </source>
</reference>